<feature type="compositionally biased region" description="Basic and acidic residues" evidence="1">
    <location>
        <begin position="35"/>
        <end position="44"/>
    </location>
</feature>
<feature type="compositionally biased region" description="Polar residues" evidence="1">
    <location>
        <begin position="197"/>
        <end position="206"/>
    </location>
</feature>
<comment type="caution">
    <text evidence="3">The sequence shown here is derived from an EMBL/GenBank/DDBJ whole genome shotgun (WGS) entry which is preliminary data.</text>
</comment>
<accession>A0A4Z2I9E3</accession>
<keyword evidence="4" id="KW-1185">Reference proteome</keyword>
<feature type="compositionally biased region" description="Basic and acidic residues" evidence="1">
    <location>
        <begin position="207"/>
        <end position="221"/>
    </location>
</feature>
<evidence type="ECO:0000313" key="4">
    <source>
        <dbReference type="Proteomes" id="UP000314294"/>
    </source>
</evidence>
<evidence type="ECO:0000313" key="3">
    <source>
        <dbReference type="EMBL" id="TNN74022.1"/>
    </source>
</evidence>
<keyword evidence="2" id="KW-1133">Transmembrane helix</keyword>
<sequence>MKKNSNPCTTGPACSCSYATRVRSEPPAMQSGGGDEARRVDRGSDQPPVTSAQTGVMGATVVSMGDGRGLVFLVCSAVGAEFAWMGVMGPLVAARYRRTPPILDVVHCSEAWAVKQCSRAPGEEAPLVGQQAGHRQEAGHPHELEEAADRRQVPLPEGGVKGQRRDFLLDGRREERRGVTWPLHSVAVSVPAKYSLPTGSLSTLQTGEEREREESASVRRL</sequence>
<feature type="region of interest" description="Disordered" evidence="1">
    <location>
        <begin position="130"/>
        <end position="168"/>
    </location>
</feature>
<gene>
    <name evidence="3" type="ORF">EYF80_015663</name>
</gene>
<evidence type="ECO:0000256" key="1">
    <source>
        <dbReference type="SAM" id="MobiDB-lite"/>
    </source>
</evidence>
<feature type="compositionally biased region" description="Basic and acidic residues" evidence="1">
    <location>
        <begin position="134"/>
        <end position="152"/>
    </location>
</feature>
<dbReference type="AlphaFoldDB" id="A0A4Z2I9E3"/>
<feature type="region of interest" description="Disordered" evidence="1">
    <location>
        <begin position="196"/>
        <end position="221"/>
    </location>
</feature>
<dbReference type="EMBL" id="SRLO01000118">
    <property type="protein sequence ID" value="TNN74022.1"/>
    <property type="molecule type" value="Genomic_DNA"/>
</dbReference>
<name>A0A4Z2I9E3_9TELE</name>
<dbReference type="Proteomes" id="UP000314294">
    <property type="component" value="Unassembled WGS sequence"/>
</dbReference>
<organism evidence="3 4">
    <name type="scientific">Liparis tanakae</name>
    <name type="common">Tanaka's snailfish</name>
    <dbReference type="NCBI Taxonomy" id="230148"/>
    <lineage>
        <taxon>Eukaryota</taxon>
        <taxon>Metazoa</taxon>
        <taxon>Chordata</taxon>
        <taxon>Craniata</taxon>
        <taxon>Vertebrata</taxon>
        <taxon>Euteleostomi</taxon>
        <taxon>Actinopterygii</taxon>
        <taxon>Neopterygii</taxon>
        <taxon>Teleostei</taxon>
        <taxon>Neoteleostei</taxon>
        <taxon>Acanthomorphata</taxon>
        <taxon>Eupercaria</taxon>
        <taxon>Perciformes</taxon>
        <taxon>Cottioidei</taxon>
        <taxon>Cottales</taxon>
        <taxon>Liparidae</taxon>
        <taxon>Liparis</taxon>
    </lineage>
</organism>
<feature type="transmembrane region" description="Helical" evidence="2">
    <location>
        <begin position="70"/>
        <end position="93"/>
    </location>
</feature>
<protein>
    <submittedName>
        <fullName evidence="3">Uncharacterized protein</fullName>
    </submittedName>
</protein>
<reference evidence="3 4" key="1">
    <citation type="submission" date="2019-03" db="EMBL/GenBank/DDBJ databases">
        <title>First draft genome of Liparis tanakae, snailfish: a comprehensive survey of snailfish specific genes.</title>
        <authorList>
            <person name="Kim W."/>
            <person name="Song I."/>
            <person name="Jeong J.-H."/>
            <person name="Kim D."/>
            <person name="Kim S."/>
            <person name="Ryu S."/>
            <person name="Song J.Y."/>
            <person name="Lee S.K."/>
        </authorList>
    </citation>
    <scope>NUCLEOTIDE SEQUENCE [LARGE SCALE GENOMIC DNA]</scope>
    <source>
        <tissue evidence="3">Muscle</tissue>
    </source>
</reference>
<proteinExistence type="predicted"/>
<keyword evidence="2" id="KW-0472">Membrane</keyword>
<keyword evidence="2" id="KW-0812">Transmembrane</keyword>
<evidence type="ECO:0000256" key="2">
    <source>
        <dbReference type="SAM" id="Phobius"/>
    </source>
</evidence>
<feature type="region of interest" description="Disordered" evidence="1">
    <location>
        <begin position="24"/>
        <end position="54"/>
    </location>
</feature>